<gene>
    <name evidence="1" type="ORF">RIF29_14563</name>
</gene>
<evidence type="ECO:0000313" key="1">
    <source>
        <dbReference type="EMBL" id="KAK7273511.1"/>
    </source>
</evidence>
<accession>A0AAN9FFK8</accession>
<dbReference type="PANTHER" id="PTHR47076:SF1">
    <property type="entry name" value="NHL DOMAIN PROTEIN"/>
    <property type="match status" value="1"/>
</dbReference>
<dbReference type="AlphaFoldDB" id="A0AAN9FFK8"/>
<organism evidence="1 2">
    <name type="scientific">Crotalaria pallida</name>
    <name type="common">Smooth rattlebox</name>
    <name type="synonym">Crotalaria striata</name>
    <dbReference type="NCBI Taxonomy" id="3830"/>
    <lineage>
        <taxon>Eukaryota</taxon>
        <taxon>Viridiplantae</taxon>
        <taxon>Streptophyta</taxon>
        <taxon>Embryophyta</taxon>
        <taxon>Tracheophyta</taxon>
        <taxon>Spermatophyta</taxon>
        <taxon>Magnoliopsida</taxon>
        <taxon>eudicotyledons</taxon>
        <taxon>Gunneridae</taxon>
        <taxon>Pentapetalae</taxon>
        <taxon>rosids</taxon>
        <taxon>fabids</taxon>
        <taxon>Fabales</taxon>
        <taxon>Fabaceae</taxon>
        <taxon>Papilionoideae</taxon>
        <taxon>50 kb inversion clade</taxon>
        <taxon>genistoids sensu lato</taxon>
        <taxon>core genistoids</taxon>
        <taxon>Crotalarieae</taxon>
        <taxon>Crotalaria</taxon>
    </lineage>
</organism>
<sequence>MKTLPSSTTIDVGDDMQDIMFKKRGCCFWIPFFGCNSSTTTPSSLSSSYGLEWWDRMRTSENKIQWWAKGWKKIREWSEFVVRPKWKTFIRRFNKNRTHGYTKQGSFQYDPLSYARNFEQKGDEHFGYADFSSRFASLPASAITTETHKHYVT</sequence>
<dbReference type="PANTHER" id="PTHR47076">
    <property type="entry name" value="NHL DOMAIN PROTEIN"/>
    <property type="match status" value="1"/>
</dbReference>
<dbReference type="Proteomes" id="UP001372338">
    <property type="component" value="Unassembled WGS sequence"/>
</dbReference>
<keyword evidence="2" id="KW-1185">Reference proteome</keyword>
<evidence type="ECO:0000313" key="2">
    <source>
        <dbReference type="Proteomes" id="UP001372338"/>
    </source>
</evidence>
<name>A0AAN9FFK8_CROPI</name>
<dbReference type="EMBL" id="JAYWIO010000003">
    <property type="protein sequence ID" value="KAK7273511.1"/>
    <property type="molecule type" value="Genomic_DNA"/>
</dbReference>
<proteinExistence type="predicted"/>
<reference evidence="1 2" key="1">
    <citation type="submission" date="2024-01" db="EMBL/GenBank/DDBJ databases">
        <title>The genomes of 5 underutilized Papilionoideae crops provide insights into root nodulation and disease resistanc.</title>
        <authorList>
            <person name="Yuan L."/>
        </authorList>
    </citation>
    <scope>NUCLEOTIDE SEQUENCE [LARGE SCALE GENOMIC DNA]</scope>
    <source>
        <strain evidence="1">ZHUSHIDOU_FW_LH</strain>
        <tissue evidence="1">Leaf</tissue>
    </source>
</reference>
<comment type="caution">
    <text evidence="1">The sequence shown here is derived from an EMBL/GenBank/DDBJ whole genome shotgun (WGS) entry which is preliminary data.</text>
</comment>
<protein>
    <submittedName>
        <fullName evidence="1">Uncharacterized protein</fullName>
    </submittedName>
</protein>